<dbReference type="AlphaFoldDB" id="A0A559KXG5"/>
<name>A0A559KXG5_FUSOC</name>
<dbReference type="PANTHER" id="PTHR31297">
    <property type="entry name" value="GLUCAN ENDO-1,6-BETA-GLUCOSIDASE B"/>
    <property type="match status" value="1"/>
</dbReference>
<evidence type="ECO:0000259" key="6">
    <source>
        <dbReference type="Pfam" id="PF00150"/>
    </source>
</evidence>
<dbReference type="InterPro" id="IPR017853">
    <property type="entry name" value="GH"/>
</dbReference>
<keyword evidence="3 5" id="KW-0326">Glycosidase</keyword>
<evidence type="ECO:0000256" key="3">
    <source>
        <dbReference type="ARBA" id="ARBA00023295"/>
    </source>
</evidence>
<keyword evidence="4" id="KW-0961">Cell wall biogenesis/degradation</keyword>
<proteinExistence type="inferred from homology"/>
<evidence type="ECO:0000313" key="8">
    <source>
        <dbReference type="Proteomes" id="UP000320707"/>
    </source>
</evidence>
<dbReference type="GO" id="GO:0009251">
    <property type="term" value="P:glucan catabolic process"/>
    <property type="evidence" value="ECO:0007669"/>
    <property type="project" value="TreeGrafter"/>
</dbReference>
<evidence type="ECO:0000256" key="1">
    <source>
        <dbReference type="ARBA" id="ARBA00005641"/>
    </source>
</evidence>
<keyword evidence="2 5" id="KW-0378">Hydrolase</keyword>
<evidence type="ECO:0000313" key="7">
    <source>
        <dbReference type="EMBL" id="TVY64898.1"/>
    </source>
</evidence>
<accession>A0A559KXG5</accession>
<dbReference type="EMBL" id="SRMI01000008">
    <property type="protein sequence ID" value="TVY64898.1"/>
    <property type="molecule type" value="Genomic_DNA"/>
</dbReference>
<dbReference type="GO" id="GO:0005576">
    <property type="term" value="C:extracellular region"/>
    <property type="evidence" value="ECO:0007669"/>
    <property type="project" value="TreeGrafter"/>
</dbReference>
<dbReference type="GO" id="GO:0008422">
    <property type="term" value="F:beta-glucosidase activity"/>
    <property type="evidence" value="ECO:0007669"/>
    <property type="project" value="TreeGrafter"/>
</dbReference>
<comment type="caution">
    <text evidence="7">The sequence shown here is derived from an EMBL/GenBank/DDBJ whole genome shotgun (WGS) entry which is preliminary data.</text>
</comment>
<evidence type="ECO:0000256" key="5">
    <source>
        <dbReference type="RuleBase" id="RU361153"/>
    </source>
</evidence>
<feature type="domain" description="Glycoside hydrolase family 5" evidence="6">
    <location>
        <begin position="82"/>
        <end position="344"/>
    </location>
</feature>
<dbReference type="GO" id="GO:0071555">
    <property type="term" value="P:cell wall organization"/>
    <property type="evidence" value="ECO:0007669"/>
    <property type="project" value="UniProtKB-KW"/>
</dbReference>
<evidence type="ECO:0000256" key="4">
    <source>
        <dbReference type="ARBA" id="ARBA00023316"/>
    </source>
</evidence>
<sequence>MAHQLRNPPCEPLHVSGNAIVNTVGAPVVLKGTALGGYLNMENFITGYPGHEYEHRAALAATIGQDKADFFFARFLHYFFTEADAAYLSSLGMNCIRLPFNYRHFIDDQNPTSFKEEGFTFLDRVIKICSAFNLYVILDLHAAPGGQNQDWHSDSGISKALFWEFRIFQDQTIELWKVIAARYKDSPVVAGYNLLNEPADSQHTRLIAWYERAEREIRAVDPETILFIDGNTYSMDFSRFEHVLPNSVYACHDYATYGFPIAGQPLYSGNEEQRTKLQRQFDRKAAFMREKGVPIWNGEFGPVYANSSGNPEADIVNNSRFEMLKKQLDIYAKDQTSWSIWLYKDIGYQGMVYLNPESSYMRLIAPFVAKKQRLSLDYWGCVDKEGVRALYEPFIAGLKEMVPNHLHKIKYPHVWTFERHVERVVRESLLSEYLGWEFAELFRGKTEEQLDELARSFAFENCIKREGLNAILRTDSARTPHQTDEKRV</sequence>
<dbReference type="FunFam" id="3.20.20.80:FF:000130">
    <property type="entry name" value="Endoglucanase C"/>
    <property type="match status" value="1"/>
</dbReference>
<comment type="similarity">
    <text evidence="1 5">Belongs to the glycosyl hydrolase 5 (cellulase A) family.</text>
</comment>
<evidence type="ECO:0000256" key="2">
    <source>
        <dbReference type="ARBA" id="ARBA00022801"/>
    </source>
</evidence>
<gene>
    <name evidence="7" type="primary">Xyl5-0</name>
    <name evidence="7" type="ORF">Focb16_v015427</name>
</gene>
<dbReference type="Pfam" id="PF00150">
    <property type="entry name" value="Cellulase"/>
    <property type="match status" value="1"/>
</dbReference>
<dbReference type="Gene3D" id="3.20.20.80">
    <property type="entry name" value="Glycosidases"/>
    <property type="match status" value="1"/>
</dbReference>
<dbReference type="PANTHER" id="PTHR31297:SF13">
    <property type="entry name" value="PUTATIVE-RELATED"/>
    <property type="match status" value="1"/>
</dbReference>
<dbReference type="GO" id="GO:0009986">
    <property type="term" value="C:cell surface"/>
    <property type="evidence" value="ECO:0007669"/>
    <property type="project" value="TreeGrafter"/>
</dbReference>
<dbReference type="Proteomes" id="UP000320707">
    <property type="component" value="Unassembled WGS sequence"/>
</dbReference>
<reference evidence="7 8" key="1">
    <citation type="journal article" date="2019" name="Microbiol. Resour. Announc.">
        <title>High-quality draft genome sequence of Fusarium oxysporum f. sp. cubense strain 160527, a causal agent of Panama disease.</title>
        <authorList>
            <person name="Asai S."/>
            <person name="Ayukawa Y."/>
            <person name="Gan P."/>
            <person name="Masuda S."/>
            <person name="Komatsu K."/>
            <person name="Shirasu K."/>
            <person name="Arie T."/>
        </authorList>
    </citation>
    <scope>NUCLEOTIDE SEQUENCE [LARGE SCALE GENOMIC DNA]</scope>
    <source>
        <strain evidence="7 8">160527</strain>
    </source>
</reference>
<dbReference type="InterPro" id="IPR050386">
    <property type="entry name" value="Glycosyl_hydrolase_5"/>
</dbReference>
<dbReference type="InterPro" id="IPR001547">
    <property type="entry name" value="Glyco_hydro_5"/>
</dbReference>
<dbReference type="SUPFAM" id="SSF51445">
    <property type="entry name" value="(Trans)glycosidases"/>
    <property type="match status" value="1"/>
</dbReference>
<protein>
    <submittedName>
        <fullName evidence="7">Beta-xylosidase</fullName>
    </submittedName>
</protein>
<organism evidence="7 8">
    <name type="scientific">Fusarium oxysporum f. sp. cubense</name>
    <dbReference type="NCBI Taxonomy" id="61366"/>
    <lineage>
        <taxon>Eukaryota</taxon>
        <taxon>Fungi</taxon>
        <taxon>Dikarya</taxon>
        <taxon>Ascomycota</taxon>
        <taxon>Pezizomycotina</taxon>
        <taxon>Sordariomycetes</taxon>
        <taxon>Hypocreomycetidae</taxon>
        <taxon>Hypocreales</taxon>
        <taxon>Nectriaceae</taxon>
        <taxon>Fusarium</taxon>
        <taxon>Fusarium oxysporum species complex</taxon>
    </lineage>
</organism>